<dbReference type="InterPro" id="IPR016534">
    <property type="entry name" value="VPS16"/>
</dbReference>
<keyword evidence="3" id="KW-1185">Reference proteome</keyword>
<dbReference type="GO" id="GO:0006886">
    <property type="term" value="P:intracellular protein transport"/>
    <property type="evidence" value="ECO:0007669"/>
    <property type="project" value="InterPro"/>
</dbReference>
<sequence>MDKKRRRHGLRVSLCMAVIEPQYTMSGNVKVLLGVGDRVLLVEEDGVQTVGDRLGTLQKMVISHNGKLMVSFTHDGQLLVMPTDFSSIIFEYSCEDDMLLMVGPYGDPVCYLYDEPIILIPECDEARILSNLNMEFLQWVPASTESIFKIGSIEPTTLLYDALDHFDRRNAKVDENLRLIKTSLPEAVEVCVDAARHEFDHFDRRNAKVGCHVLLTLTTHLEENHDLKIMQDVIVYYPSRFVKEECRYLKNSEENLNLQITDEIWENLDSRMDDRRISVISEYPQAKMTIMEQKVSLGETHAELVKRLDDVFLHSPKQTQTEQIDDGIAEDVEEVENDNLSSKSFASVEDLEQGKLPPEEILSLPMFKAIANKIKRCKTDSFPGLEFDNGDRPECNNLLSIYQIITNRTKETQYEEIMSDKGYCDEVLAEGVSKAAEIANSTLSNVYQAMGFLKR</sequence>
<comment type="caution">
    <text evidence="2">The sequence shown here is derived from an EMBL/GenBank/DDBJ whole genome shotgun (WGS) entry which is preliminary data.</text>
</comment>
<dbReference type="Pfam" id="PF04841">
    <property type="entry name" value="Vps16_N"/>
    <property type="match status" value="1"/>
</dbReference>
<name>A0A9R1VU74_LACSA</name>
<dbReference type="GO" id="GO:0005768">
    <property type="term" value="C:endosome"/>
    <property type="evidence" value="ECO:0000318"/>
    <property type="project" value="GO_Central"/>
</dbReference>
<dbReference type="GO" id="GO:0042144">
    <property type="term" value="P:vacuole fusion, non-autophagic"/>
    <property type="evidence" value="ECO:0000318"/>
    <property type="project" value="GO_Central"/>
</dbReference>
<evidence type="ECO:0000313" key="3">
    <source>
        <dbReference type="Proteomes" id="UP000235145"/>
    </source>
</evidence>
<accession>A0A9R1VU74</accession>
<dbReference type="PANTHER" id="PTHR12811:SF0">
    <property type="entry name" value="VACUOLAR PROTEIN SORTING-ASSOCIATED PROTEIN 16 HOMOLOG"/>
    <property type="match status" value="1"/>
</dbReference>
<dbReference type="GO" id="GO:0016197">
    <property type="term" value="P:endosomal transport"/>
    <property type="evidence" value="ECO:0000318"/>
    <property type="project" value="GO_Central"/>
</dbReference>
<reference evidence="2 3" key="1">
    <citation type="journal article" date="2017" name="Nat. Commun.">
        <title>Genome assembly with in vitro proximity ligation data and whole-genome triplication in lettuce.</title>
        <authorList>
            <person name="Reyes-Chin-Wo S."/>
            <person name="Wang Z."/>
            <person name="Yang X."/>
            <person name="Kozik A."/>
            <person name="Arikit S."/>
            <person name="Song C."/>
            <person name="Xia L."/>
            <person name="Froenicke L."/>
            <person name="Lavelle D.O."/>
            <person name="Truco M.J."/>
            <person name="Xia R."/>
            <person name="Zhu S."/>
            <person name="Xu C."/>
            <person name="Xu H."/>
            <person name="Xu X."/>
            <person name="Cox K."/>
            <person name="Korf I."/>
            <person name="Meyers B.C."/>
            <person name="Michelmore R.W."/>
        </authorList>
    </citation>
    <scope>NUCLEOTIDE SEQUENCE [LARGE SCALE GENOMIC DNA]</scope>
    <source>
        <strain evidence="3">cv. Salinas</strain>
        <tissue evidence="2">Seedlings</tissue>
    </source>
</reference>
<feature type="domain" description="Vps16 N-terminal" evidence="1">
    <location>
        <begin position="97"/>
        <end position="200"/>
    </location>
</feature>
<organism evidence="2 3">
    <name type="scientific">Lactuca sativa</name>
    <name type="common">Garden lettuce</name>
    <dbReference type="NCBI Taxonomy" id="4236"/>
    <lineage>
        <taxon>Eukaryota</taxon>
        <taxon>Viridiplantae</taxon>
        <taxon>Streptophyta</taxon>
        <taxon>Embryophyta</taxon>
        <taxon>Tracheophyta</taxon>
        <taxon>Spermatophyta</taxon>
        <taxon>Magnoliopsida</taxon>
        <taxon>eudicotyledons</taxon>
        <taxon>Gunneridae</taxon>
        <taxon>Pentapetalae</taxon>
        <taxon>asterids</taxon>
        <taxon>campanulids</taxon>
        <taxon>Asterales</taxon>
        <taxon>Asteraceae</taxon>
        <taxon>Cichorioideae</taxon>
        <taxon>Cichorieae</taxon>
        <taxon>Lactucinae</taxon>
        <taxon>Lactuca</taxon>
    </lineage>
</organism>
<evidence type="ECO:0000259" key="1">
    <source>
        <dbReference type="Pfam" id="PF04841"/>
    </source>
</evidence>
<dbReference type="Proteomes" id="UP000235145">
    <property type="component" value="Unassembled WGS sequence"/>
</dbReference>
<dbReference type="PANTHER" id="PTHR12811">
    <property type="entry name" value="VACUOLAR PROTEIN SORTING VPS16"/>
    <property type="match status" value="1"/>
</dbReference>
<gene>
    <name evidence="2" type="ORF">LSAT_V11C400168010</name>
</gene>
<dbReference type="Gene3D" id="1.10.240.10">
    <property type="entry name" value="Tyrosyl-Transfer RNA Synthetase"/>
    <property type="match status" value="1"/>
</dbReference>
<dbReference type="GO" id="GO:0030897">
    <property type="term" value="C:HOPS complex"/>
    <property type="evidence" value="ECO:0000318"/>
    <property type="project" value="GO_Central"/>
</dbReference>
<dbReference type="SUPFAM" id="SSF52374">
    <property type="entry name" value="Nucleotidylyl transferase"/>
    <property type="match status" value="1"/>
</dbReference>
<protein>
    <recommendedName>
        <fullName evidence="1">Vps16 N-terminal domain-containing protein</fullName>
    </recommendedName>
</protein>
<dbReference type="InterPro" id="IPR006926">
    <property type="entry name" value="Vps16_N"/>
</dbReference>
<dbReference type="EMBL" id="NBSK02000004">
    <property type="protein sequence ID" value="KAJ0213997.1"/>
    <property type="molecule type" value="Genomic_DNA"/>
</dbReference>
<proteinExistence type="predicted"/>
<evidence type="ECO:0000313" key="2">
    <source>
        <dbReference type="EMBL" id="KAJ0213997.1"/>
    </source>
</evidence>
<dbReference type="GO" id="GO:0003779">
    <property type="term" value="F:actin binding"/>
    <property type="evidence" value="ECO:0000318"/>
    <property type="project" value="GO_Central"/>
</dbReference>
<dbReference type="AlphaFoldDB" id="A0A9R1VU74"/>